<feature type="chain" id="PRO_5032283074" description="Cell wall anchor protein" evidence="2">
    <location>
        <begin position="21"/>
        <end position="303"/>
    </location>
</feature>
<keyword evidence="2" id="KW-0732">Signal</keyword>
<feature type="coiled-coil region" evidence="1">
    <location>
        <begin position="274"/>
        <end position="301"/>
    </location>
</feature>
<evidence type="ECO:0000256" key="1">
    <source>
        <dbReference type="SAM" id="Coils"/>
    </source>
</evidence>
<feature type="signal peptide" evidence="2">
    <location>
        <begin position="1"/>
        <end position="20"/>
    </location>
</feature>
<reference evidence="3 4" key="1">
    <citation type="submission" date="2020-08" db="EMBL/GenBank/DDBJ databases">
        <title>Genomic Encyclopedia of Type Strains, Phase IV (KMG-V): Genome sequencing to study the core and pangenomes of soil and plant-associated prokaryotes.</title>
        <authorList>
            <person name="Whitman W."/>
        </authorList>
    </citation>
    <scope>NUCLEOTIDE SEQUENCE [LARGE SCALE GENOMIC DNA]</scope>
    <source>
        <strain evidence="3 4">MP601</strain>
    </source>
</reference>
<dbReference type="Proteomes" id="UP000548326">
    <property type="component" value="Unassembled WGS sequence"/>
</dbReference>
<dbReference type="RefSeq" id="WP_183589045.1">
    <property type="nucleotide sequence ID" value="NZ_JACHCA010000013.1"/>
</dbReference>
<evidence type="ECO:0000313" key="4">
    <source>
        <dbReference type="Proteomes" id="UP000548326"/>
    </source>
</evidence>
<dbReference type="EMBL" id="JACHCA010000013">
    <property type="protein sequence ID" value="MBB6130144.1"/>
    <property type="molecule type" value="Genomic_DNA"/>
</dbReference>
<dbReference type="AlphaFoldDB" id="A0A841JI15"/>
<evidence type="ECO:0000256" key="2">
    <source>
        <dbReference type="SAM" id="SignalP"/>
    </source>
</evidence>
<sequence>MKKTLLLALAALASMHFVKAQTKQVTVDANDALNNNTKIVAQTSIGQIFFTGHQLGTGYSYPSAGIFRAWTDQPIGSANYYYDGVTNGTINFSVRADGQGYFAGNLGIGTTVPQGKVEINNNSYTDASQLIVSGAEATRYYGVMGITVPSGHTVLSLGVRSNNTNYFETLNLVNDNVGIGTKNPDQKLSVNGTIHSKSVLIDLNGWSDYVLKNDYQLRPLSDVKNYIDQNQHLPEVPSEQEMIKKGLDVGEMNKLLIKKVEELTLYLIDEHKEKEKQEAINNKQQEQIDQLNKRIELLSNKIK</sequence>
<keyword evidence="1" id="KW-0175">Coiled coil</keyword>
<accession>A0A841JI15</accession>
<evidence type="ECO:0008006" key="5">
    <source>
        <dbReference type="Google" id="ProtNLM"/>
    </source>
</evidence>
<proteinExistence type="predicted"/>
<organism evidence="3 4">
    <name type="scientific">Mucilaginibacter lappiensis</name>
    <dbReference type="NCBI Taxonomy" id="354630"/>
    <lineage>
        <taxon>Bacteria</taxon>
        <taxon>Pseudomonadati</taxon>
        <taxon>Bacteroidota</taxon>
        <taxon>Sphingobacteriia</taxon>
        <taxon>Sphingobacteriales</taxon>
        <taxon>Sphingobacteriaceae</taxon>
        <taxon>Mucilaginibacter</taxon>
    </lineage>
</organism>
<gene>
    <name evidence="3" type="ORF">HDF22_004283</name>
</gene>
<name>A0A841JI15_9SPHI</name>
<protein>
    <recommendedName>
        <fullName evidence="5">Cell wall anchor protein</fullName>
    </recommendedName>
</protein>
<comment type="caution">
    <text evidence="3">The sequence shown here is derived from an EMBL/GenBank/DDBJ whole genome shotgun (WGS) entry which is preliminary data.</text>
</comment>
<evidence type="ECO:0000313" key="3">
    <source>
        <dbReference type="EMBL" id="MBB6130144.1"/>
    </source>
</evidence>